<dbReference type="PANTHER" id="PTHR35303:SF5">
    <property type="entry name" value="OS02G0197800 PROTEIN"/>
    <property type="match status" value="1"/>
</dbReference>
<evidence type="ECO:0000313" key="4">
    <source>
        <dbReference type="EMBL" id="MDO6422511.1"/>
    </source>
</evidence>
<sequence length="134" mass="15097">MTTVTPSKIKLHRKSCVLEVEFGEQSYHLKAEYLRVYSPSAEVKGHGPGEEVLQLNKVNVAITGIEPLGNYAIKLIYSDGHDSGIYSWGYLKELGENYEANWADYLERVEKHKAEQAEVEATKDVSAVKWVNPN</sequence>
<dbReference type="Gene3D" id="3.30.2020.30">
    <property type="match status" value="1"/>
</dbReference>
<keyword evidence="2" id="KW-0408">Iron</keyword>
<keyword evidence="1" id="KW-0479">Metal-binding</keyword>
<dbReference type="Pfam" id="PF06155">
    <property type="entry name" value="GBBH-like_N"/>
    <property type="match status" value="1"/>
</dbReference>
<evidence type="ECO:0000313" key="5">
    <source>
        <dbReference type="Proteomes" id="UP001169760"/>
    </source>
</evidence>
<dbReference type="PANTHER" id="PTHR35303">
    <property type="entry name" value="OS02G0197800 PROTEIN"/>
    <property type="match status" value="1"/>
</dbReference>
<comment type="caution">
    <text evidence="4">The sequence shown here is derived from an EMBL/GenBank/DDBJ whole genome shotgun (WGS) entry which is preliminary data.</text>
</comment>
<organism evidence="4 5">
    <name type="scientific">Saccharophagus degradans</name>
    <dbReference type="NCBI Taxonomy" id="86304"/>
    <lineage>
        <taxon>Bacteria</taxon>
        <taxon>Pseudomonadati</taxon>
        <taxon>Pseudomonadota</taxon>
        <taxon>Gammaproteobacteria</taxon>
        <taxon>Cellvibrionales</taxon>
        <taxon>Cellvibrionaceae</taxon>
        <taxon>Saccharophagus</taxon>
    </lineage>
</organism>
<gene>
    <name evidence="4" type="ORF">Q4521_08510</name>
</gene>
<accession>A0AAW7X487</accession>
<reference evidence="4" key="1">
    <citation type="submission" date="2023-07" db="EMBL/GenBank/DDBJ databases">
        <title>Genome content predicts the carbon catabolic preferences of heterotrophic bacteria.</title>
        <authorList>
            <person name="Gralka M."/>
        </authorList>
    </citation>
    <scope>NUCLEOTIDE SEQUENCE</scope>
    <source>
        <strain evidence="4">I3M17_2</strain>
    </source>
</reference>
<feature type="domain" description="Gamma-butyrobetaine hydroxylase-like N-terminal" evidence="3">
    <location>
        <begin position="9"/>
        <end position="91"/>
    </location>
</feature>
<evidence type="ECO:0000256" key="1">
    <source>
        <dbReference type="ARBA" id="ARBA00022723"/>
    </source>
</evidence>
<name>A0AAW7X487_9GAMM</name>
<protein>
    <submittedName>
        <fullName evidence="4">DUF971 domain-containing protein</fullName>
    </submittedName>
</protein>
<dbReference type="Proteomes" id="UP001169760">
    <property type="component" value="Unassembled WGS sequence"/>
</dbReference>
<dbReference type="InterPro" id="IPR010376">
    <property type="entry name" value="GBBH-like_N"/>
</dbReference>
<dbReference type="RefSeq" id="WP_303492495.1">
    <property type="nucleotide sequence ID" value="NZ_JAUOPB010000005.1"/>
</dbReference>
<dbReference type="EMBL" id="JAUOPB010000005">
    <property type="protein sequence ID" value="MDO6422511.1"/>
    <property type="molecule type" value="Genomic_DNA"/>
</dbReference>
<dbReference type="AlphaFoldDB" id="A0AAW7X487"/>
<evidence type="ECO:0000256" key="2">
    <source>
        <dbReference type="ARBA" id="ARBA00023004"/>
    </source>
</evidence>
<proteinExistence type="predicted"/>
<dbReference type="InterPro" id="IPR038492">
    <property type="entry name" value="GBBH-like_N_sf"/>
</dbReference>
<evidence type="ECO:0000259" key="3">
    <source>
        <dbReference type="Pfam" id="PF06155"/>
    </source>
</evidence>
<dbReference type="GO" id="GO:0046872">
    <property type="term" value="F:metal ion binding"/>
    <property type="evidence" value="ECO:0007669"/>
    <property type="project" value="UniProtKB-KW"/>
</dbReference>